<dbReference type="FunFam" id="3.20.20.450:FF:000001">
    <property type="entry name" value="Cyclic di-GMP phosphodiesterase yahA"/>
    <property type="match status" value="1"/>
</dbReference>
<feature type="domain" description="PAS" evidence="2">
    <location>
        <begin position="48"/>
        <end position="121"/>
    </location>
</feature>
<feature type="transmembrane region" description="Helical" evidence="1">
    <location>
        <begin position="9"/>
        <end position="29"/>
    </location>
</feature>
<dbReference type="NCBIfam" id="TIGR00254">
    <property type="entry name" value="GGDEF"/>
    <property type="match status" value="1"/>
</dbReference>
<dbReference type="SUPFAM" id="SSF55785">
    <property type="entry name" value="PYP-like sensor domain (PAS domain)"/>
    <property type="match status" value="1"/>
</dbReference>
<dbReference type="Pfam" id="PF08448">
    <property type="entry name" value="PAS_4"/>
    <property type="match status" value="1"/>
</dbReference>
<dbReference type="InterPro" id="IPR052155">
    <property type="entry name" value="Biofilm_reg_signaling"/>
</dbReference>
<dbReference type="STRING" id="720554.Clocl_1367"/>
<dbReference type="Gene3D" id="3.30.450.20">
    <property type="entry name" value="PAS domain"/>
    <property type="match status" value="1"/>
</dbReference>
<dbReference type="Proteomes" id="UP000005435">
    <property type="component" value="Chromosome"/>
</dbReference>
<organism evidence="6 7">
    <name type="scientific">Acetivibrio clariflavus (strain DSM 19732 / NBRC 101661 / EBR45)</name>
    <name type="common">Clostridium clariflavum</name>
    <dbReference type="NCBI Taxonomy" id="720554"/>
    <lineage>
        <taxon>Bacteria</taxon>
        <taxon>Bacillati</taxon>
        <taxon>Bacillota</taxon>
        <taxon>Clostridia</taxon>
        <taxon>Eubacteriales</taxon>
        <taxon>Oscillospiraceae</taxon>
        <taxon>Acetivibrio</taxon>
    </lineage>
</organism>
<proteinExistence type="predicted"/>
<keyword evidence="1" id="KW-1133">Transmembrane helix</keyword>
<dbReference type="InterPro" id="IPR043128">
    <property type="entry name" value="Rev_trsase/Diguanyl_cyclase"/>
</dbReference>
<keyword evidence="7" id="KW-1185">Reference proteome</keyword>
<sequence precursor="true">MLLWIEKNFIVPIVILIVILIIGIIAFLVCNKYFKDKLSKAYTELKKNDELLKVAMRSIGEAIIATDKKGIVTFANCEAHKLFSISKDQFVNKNFSDLLSMLKDQDGFSCNILLEKVVTNGIKLDIKNVSVLSMENDKERIVSGSILPLMNESNEIIGALTILKDVTELKKNEKKIYDMKYFDRITGLPNKMLFFDKLKTALAAAESSDTKLAVIVIDLDNFKTINDTLGHDFGDKVLLQVAEKIKGLLRESDTVARLGGDEFVILQPGIKDITDVTKVAERILENFRNPWFLEGREYYITASLGISLYPTDGQDEKVLVRNADIAMSKVKETGKNNYELFMESMKRKIIDKLDLESDLRHAIEKEEFVLFYQPQIALATGEIIGVEALIRWEREGVGLVQPMEFIPAAEESSLIIPLGEWVLKTACKQNVKWIKSGIKPVLMAVNLSSKQFQQRNLVEMIERILDETGMDPTLLELEITESTAMQDIDFTIKVLKKLKEKGIRISLDDFGTGYSSLNYLKMLPIDSLKIDKSFVHDLTNSPSEETIAKSVISLAHKLNLLVVAEGVETKAQLELLKNHMCDKVQGYLLSKPVPPNEAEKLLRKAKSELEEFRGNF</sequence>
<dbReference type="Gene3D" id="3.30.70.270">
    <property type="match status" value="1"/>
</dbReference>
<feature type="domain" description="EAL" evidence="4">
    <location>
        <begin position="352"/>
        <end position="606"/>
    </location>
</feature>
<dbReference type="InterPro" id="IPR013656">
    <property type="entry name" value="PAS_4"/>
</dbReference>
<reference evidence="6 7" key="2">
    <citation type="journal article" date="2012" name="Stand. Genomic Sci.">
        <title>Complete Genome Sequence of Clostridium clariflavum DSM 19732.</title>
        <authorList>
            <person name="Izquierdo J.A."/>
            <person name="Goodwin L."/>
            <person name="Davenport K.W."/>
            <person name="Teshima H."/>
            <person name="Bruce D."/>
            <person name="Detter C."/>
            <person name="Tapia R."/>
            <person name="Han S."/>
            <person name="Land M."/>
            <person name="Hauser L."/>
            <person name="Jeffries C.D."/>
            <person name="Han J."/>
            <person name="Pitluck S."/>
            <person name="Nolan M."/>
            <person name="Chen A."/>
            <person name="Huntemann M."/>
            <person name="Mavromatis K."/>
            <person name="Mikhailova N."/>
            <person name="Liolios K."/>
            <person name="Woyke T."/>
            <person name="Lynd L.R."/>
        </authorList>
    </citation>
    <scope>NUCLEOTIDE SEQUENCE [LARGE SCALE GENOMIC DNA]</scope>
    <source>
        <strain evidence="7">DSM 19732 / NBRC 101661 / EBR45</strain>
    </source>
</reference>
<dbReference type="SUPFAM" id="SSF141868">
    <property type="entry name" value="EAL domain-like"/>
    <property type="match status" value="1"/>
</dbReference>
<dbReference type="PROSITE" id="PS50883">
    <property type="entry name" value="EAL"/>
    <property type="match status" value="1"/>
</dbReference>
<dbReference type="eggNOG" id="COG5001">
    <property type="taxonomic scope" value="Bacteria"/>
</dbReference>
<dbReference type="KEGG" id="ccl:Clocl_1367"/>
<keyword evidence="1" id="KW-0812">Transmembrane</keyword>
<dbReference type="PANTHER" id="PTHR44757:SF2">
    <property type="entry name" value="BIOFILM ARCHITECTURE MAINTENANCE PROTEIN MBAA"/>
    <property type="match status" value="1"/>
</dbReference>
<dbReference type="InterPro" id="IPR035919">
    <property type="entry name" value="EAL_sf"/>
</dbReference>
<dbReference type="CDD" id="cd01949">
    <property type="entry name" value="GGDEF"/>
    <property type="match status" value="1"/>
</dbReference>
<dbReference type="InterPro" id="IPR035965">
    <property type="entry name" value="PAS-like_dom_sf"/>
</dbReference>
<dbReference type="NCBIfam" id="TIGR00229">
    <property type="entry name" value="sensory_box"/>
    <property type="match status" value="1"/>
</dbReference>
<feature type="domain" description="PAC" evidence="3">
    <location>
        <begin position="122"/>
        <end position="178"/>
    </location>
</feature>
<gene>
    <name evidence="6" type="ordered locus">Clocl_1367</name>
</gene>
<evidence type="ECO:0000313" key="7">
    <source>
        <dbReference type="Proteomes" id="UP000005435"/>
    </source>
</evidence>
<dbReference type="InterPro" id="IPR029787">
    <property type="entry name" value="Nucleotide_cyclase"/>
</dbReference>
<evidence type="ECO:0000259" key="3">
    <source>
        <dbReference type="PROSITE" id="PS50113"/>
    </source>
</evidence>
<dbReference type="InterPro" id="IPR000014">
    <property type="entry name" value="PAS"/>
</dbReference>
<dbReference type="Gene3D" id="3.20.20.450">
    <property type="entry name" value="EAL domain"/>
    <property type="match status" value="1"/>
</dbReference>
<dbReference type="HOGENOM" id="CLU_000445_70_50_9"/>
<dbReference type="SMART" id="SM00267">
    <property type="entry name" value="GGDEF"/>
    <property type="match status" value="1"/>
</dbReference>
<dbReference type="Pfam" id="PF00990">
    <property type="entry name" value="GGDEF"/>
    <property type="match status" value="1"/>
</dbReference>
<dbReference type="PANTHER" id="PTHR44757">
    <property type="entry name" value="DIGUANYLATE CYCLASE DGCP"/>
    <property type="match status" value="1"/>
</dbReference>
<name>G8M0H3_ACECE</name>
<reference evidence="7" key="1">
    <citation type="submission" date="2011-12" db="EMBL/GenBank/DDBJ databases">
        <title>Complete sequence of Clostridium clariflavum DSM 19732.</title>
        <authorList>
            <consortium name="US DOE Joint Genome Institute"/>
            <person name="Lucas S."/>
            <person name="Han J."/>
            <person name="Lapidus A."/>
            <person name="Cheng J.-F."/>
            <person name="Goodwin L."/>
            <person name="Pitluck S."/>
            <person name="Peters L."/>
            <person name="Teshima H."/>
            <person name="Detter J.C."/>
            <person name="Han C."/>
            <person name="Tapia R."/>
            <person name="Land M."/>
            <person name="Hauser L."/>
            <person name="Kyrpides N."/>
            <person name="Ivanova N."/>
            <person name="Pagani I."/>
            <person name="Kitzmiller T."/>
            <person name="Lynd L."/>
            <person name="Izquierdo J."/>
            <person name="Woyke T."/>
        </authorList>
    </citation>
    <scope>NUCLEOTIDE SEQUENCE [LARGE SCALE GENOMIC DNA]</scope>
    <source>
        <strain evidence="7">DSM 19732 / NBRC 101661 / EBR45</strain>
    </source>
</reference>
<evidence type="ECO:0000313" key="6">
    <source>
        <dbReference type="EMBL" id="AEV68018.1"/>
    </source>
</evidence>
<protein>
    <submittedName>
        <fullName evidence="6">PAS domain S-box/diguanylate cyclase (GGDEF) domain-containing protein</fullName>
    </submittedName>
</protein>
<dbReference type="InterPro" id="IPR000700">
    <property type="entry name" value="PAS-assoc_C"/>
</dbReference>
<dbReference type="PROSITE" id="PS50112">
    <property type="entry name" value="PAS"/>
    <property type="match status" value="1"/>
</dbReference>
<dbReference type="AlphaFoldDB" id="G8M0H3"/>
<dbReference type="OrthoDB" id="9762141at2"/>
<keyword evidence="1" id="KW-0472">Membrane</keyword>
<dbReference type="PROSITE" id="PS50113">
    <property type="entry name" value="PAC"/>
    <property type="match status" value="1"/>
</dbReference>
<dbReference type="EMBL" id="CP003065">
    <property type="protein sequence ID" value="AEV68018.1"/>
    <property type="molecule type" value="Genomic_DNA"/>
</dbReference>
<dbReference type="CDD" id="cd01948">
    <property type="entry name" value="EAL"/>
    <property type="match status" value="1"/>
</dbReference>
<evidence type="ECO:0000259" key="4">
    <source>
        <dbReference type="PROSITE" id="PS50883"/>
    </source>
</evidence>
<dbReference type="CDD" id="cd00130">
    <property type="entry name" value="PAS"/>
    <property type="match status" value="1"/>
</dbReference>
<dbReference type="InterPro" id="IPR000160">
    <property type="entry name" value="GGDEF_dom"/>
</dbReference>
<accession>G8M0H3</accession>
<evidence type="ECO:0000259" key="2">
    <source>
        <dbReference type="PROSITE" id="PS50112"/>
    </source>
</evidence>
<dbReference type="SUPFAM" id="SSF55073">
    <property type="entry name" value="Nucleotide cyclase"/>
    <property type="match status" value="1"/>
</dbReference>
<feature type="domain" description="GGDEF" evidence="5">
    <location>
        <begin position="210"/>
        <end position="343"/>
    </location>
</feature>
<dbReference type="Pfam" id="PF00563">
    <property type="entry name" value="EAL"/>
    <property type="match status" value="1"/>
</dbReference>
<dbReference type="PROSITE" id="PS50887">
    <property type="entry name" value="GGDEF"/>
    <property type="match status" value="1"/>
</dbReference>
<evidence type="ECO:0000259" key="5">
    <source>
        <dbReference type="PROSITE" id="PS50887"/>
    </source>
</evidence>
<dbReference type="InterPro" id="IPR001633">
    <property type="entry name" value="EAL_dom"/>
</dbReference>
<evidence type="ECO:0000256" key="1">
    <source>
        <dbReference type="SAM" id="Phobius"/>
    </source>
</evidence>
<dbReference type="SMART" id="SM00052">
    <property type="entry name" value="EAL"/>
    <property type="match status" value="1"/>
</dbReference>
<dbReference type="RefSeq" id="WP_014254632.1">
    <property type="nucleotide sequence ID" value="NC_016627.1"/>
</dbReference>